<dbReference type="AlphaFoldDB" id="A0A061BGG7"/>
<name>A0A061BGG7_RHOTO</name>
<feature type="region of interest" description="Disordered" evidence="1">
    <location>
        <begin position="1"/>
        <end position="150"/>
    </location>
</feature>
<feature type="compositionally biased region" description="Basic residues" evidence="1">
    <location>
        <begin position="138"/>
        <end position="148"/>
    </location>
</feature>
<sequence length="171" mass="18975">MGKSAKMYKRPSKHEKVARQINKQSAPVPRRERSLTPEGPRTAIPLFNESRRTFVPSKPDPRLAKLADYDPMSQDSSLVGSPVAASDNVMEDEDGEEPVLAMDKDEEAPAAAGKKRKSLKDKVRAAKEAVKEDELKSRGKLAGKKGRKGNVLGNVDYVKLLEKRPGKKHFR</sequence>
<evidence type="ECO:0000313" key="2">
    <source>
        <dbReference type="EMBL" id="CDR49058.1"/>
    </source>
</evidence>
<feature type="compositionally biased region" description="Basic residues" evidence="1">
    <location>
        <begin position="1"/>
        <end position="13"/>
    </location>
</feature>
<protein>
    <submittedName>
        <fullName evidence="2">RHTO0S22e02234g1_1</fullName>
    </submittedName>
</protein>
<feature type="compositionally biased region" description="Basic and acidic residues" evidence="1">
    <location>
        <begin position="59"/>
        <end position="68"/>
    </location>
</feature>
<organism evidence="2">
    <name type="scientific">Rhodotorula toruloides</name>
    <name type="common">Yeast</name>
    <name type="synonym">Rhodosporidium toruloides</name>
    <dbReference type="NCBI Taxonomy" id="5286"/>
    <lineage>
        <taxon>Eukaryota</taxon>
        <taxon>Fungi</taxon>
        <taxon>Dikarya</taxon>
        <taxon>Basidiomycota</taxon>
        <taxon>Pucciniomycotina</taxon>
        <taxon>Microbotryomycetes</taxon>
        <taxon>Sporidiobolales</taxon>
        <taxon>Sporidiobolaceae</taxon>
        <taxon>Rhodotorula</taxon>
    </lineage>
</organism>
<accession>A0A061BGG7</accession>
<feature type="compositionally biased region" description="Basic and acidic residues" evidence="1">
    <location>
        <begin position="120"/>
        <end position="137"/>
    </location>
</feature>
<gene>
    <name evidence="2" type="ORF">RHTO0S_22e02234g</name>
</gene>
<dbReference type="OrthoDB" id="2538370at2759"/>
<dbReference type="EMBL" id="LK052957">
    <property type="protein sequence ID" value="CDR49058.1"/>
    <property type="molecule type" value="Genomic_DNA"/>
</dbReference>
<proteinExistence type="predicted"/>
<evidence type="ECO:0000256" key="1">
    <source>
        <dbReference type="SAM" id="MobiDB-lite"/>
    </source>
</evidence>
<reference evidence="2" key="1">
    <citation type="journal article" date="2014" name="Genome Announc.">
        <title>Draft genome sequence of Rhodosporidium toruloides CECT1137, an oleaginous yeast of biotechnological interest.</title>
        <authorList>
            <person name="Morin N."/>
            <person name="Calcas X."/>
            <person name="Devillers H."/>
            <person name="Durrens P."/>
            <person name="Sherman D.J."/>
            <person name="Nicaud J.-M."/>
            <person name="Neuveglise C."/>
        </authorList>
    </citation>
    <scope>NUCLEOTIDE SEQUENCE</scope>
    <source>
        <strain evidence="2">CECT1137</strain>
    </source>
</reference>